<dbReference type="PROSITE" id="PS50983">
    <property type="entry name" value="FE_B12_PBP"/>
    <property type="match status" value="1"/>
</dbReference>
<sequence length="381" mass="42746">MGLTNKSILAFALLVMLALTACQPNQNNSKTTQVYDKPSSLYTPAYANRFRIKYYSDHKRIEVIHPWDSAAPPLVTLLSGDATFLKNNPSAIKIPVKRWVSVASTQISYAHQLNVLDQLVGMAEPQYVSNKKVQAGLATGKVRDVGTAFAPDIEILLALNPDMMMISPFKEDFYAPLRSAGIKMTTNSSYLENTPLGRMEWLVFVAAFFNKEGEAIATVNEVANRYNKVKQLAAHANNKPCVMSGQIYQGVWYTPAAQSFNANFLKDAGVRYIFNDRPGTGSLSYDFETVYQAAAHCEYWMMMVNRAEAYSYSALNDEDPRYADFDAFKNRKVVYSNTHHSMLFEKGLLEPDVVLSDLVQLFHPEIKTGSAPVYYQKLSKE</sequence>
<dbReference type="EMBL" id="FXTB01000008">
    <property type="protein sequence ID" value="SMO80108.1"/>
    <property type="molecule type" value="Genomic_DNA"/>
</dbReference>
<dbReference type="OrthoDB" id="9812528at2"/>
<dbReference type="PANTHER" id="PTHR30535">
    <property type="entry name" value="VITAMIN B12-BINDING PROTEIN"/>
    <property type="match status" value="1"/>
</dbReference>
<dbReference type="SUPFAM" id="SSF53807">
    <property type="entry name" value="Helical backbone' metal receptor"/>
    <property type="match status" value="1"/>
</dbReference>
<dbReference type="RefSeq" id="WP_142534077.1">
    <property type="nucleotide sequence ID" value="NZ_FXTB01000008.1"/>
</dbReference>
<reference evidence="3 4" key="1">
    <citation type="submission" date="2017-05" db="EMBL/GenBank/DDBJ databases">
        <authorList>
            <person name="Varghese N."/>
            <person name="Submissions S."/>
        </authorList>
    </citation>
    <scope>NUCLEOTIDE SEQUENCE [LARGE SCALE GENOMIC DNA]</scope>
    <source>
        <strain evidence="3 4">DSM 27040</strain>
    </source>
</reference>
<organism evidence="3 4">
    <name type="scientific">Saccharicrinis carchari</name>
    <dbReference type="NCBI Taxonomy" id="1168039"/>
    <lineage>
        <taxon>Bacteria</taxon>
        <taxon>Pseudomonadati</taxon>
        <taxon>Bacteroidota</taxon>
        <taxon>Bacteroidia</taxon>
        <taxon>Marinilabiliales</taxon>
        <taxon>Marinilabiliaceae</taxon>
        <taxon>Saccharicrinis</taxon>
    </lineage>
</organism>
<feature type="chain" id="PRO_5021983272" evidence="1">
    <location>
        <begin position="22"/>
        <end position="381"/>
    </location>
</feature>
<dbReference type="Proteomes" id="UP000319040">
    <property type="component" value="Unassembled WGS sequence"/>
</dbReference>
<proteinExistence type="predicted"/>
<gene>
    <name evidence="3" type="ORF">SAMN06265379_10818</name>
</gene>
<dbReference type="PANTHER" id="PTHR30535:SF34">
    <property type="entry name" value="MOLYBDATE-BINDING PROTEIN MOLA"/>
    <property type="match status" value="1"/>
</dbReference>
<evidence type="ECO:0000256" key="1">
    <source>
        <dbReference type="SAM" id="SignalP"/>
    </source>
</evidence>
<dbReference type="PROSITE" id="PS51257">
    <property type="entry name" value="PROKAR_LIPOPROTEIN"/>
    <property type="match status" value="1"/>
</dbReference>
<evidence type="ECO:0000259" key="2">
    <source>
        <dbReference type="PROSITE" id="PS50983"/>
    </source>
</evidence>
<name>A0A521E841_SACCC</name>
<feature type="signal peptide" evidence="1">
    <location>
        <begin position="1"/>
        <end position="21"/>
    </location>
</feature>
<dbReference type="AlphaFoldDB" id="A0A521E841"/>
<dbReference type="GO" id="GO:0071281">
    <property type="term" value="P:cellular response to iron ion"/>
    <property type="evidence" value="ECO:0007669"/>
    <property type="project" value="TreeGrafter"/>
</dbReference>
<keyword evidence="4" id="KW-1185">Reference proteome</keyword>
<dbReference type="InterPro" id="IPR002491">
    <property type="entry name" value="ABC_transptr_periplasmic_BD"/>
</dbReference>
<evidence type="ECO:0000313" key="4">
    <source>
        <dbReference type="Proteomes" id="UP000319040"/>
    </source>
</evidence>
<accession>A0A521E841</accession>
<dbReference type="Gene3D" id="3.40.50.1980">
    <property type="entry name" value="Nitrogenase molybdenum iron protein domain"/>
    <property type="match status" value="2"/>
</dbReference>
<evidence type="ECO:0000313" key="3">
    <source>
        <dbReference type="EMBL" id="SMO80108.1"/>
    </source>
</evidence>
<keyword evidence="1" id="KW-0732">Signal</keyword>
<protein>
    <submittedName>
        <fullName evidence="3">Iron complex transport system substrate-binding protein</fullName>
    </submittedName>
</protein>
<dbReference type="InterPro" id="IPR050902">
    <property type="entry name" value="ABC_Transporter_SBP"/>
</dbReference>
<feature type="domain" description="Fe/B12 periplasmic-binding" evidence="2">
    <location>
        <begin position="98"/>
        <end position="366"/>
    </location>
</feature>
<dbReference type="Pfam" id="PF01497">
    <property type="entry name" value="Peripla_BP_2"/>
    <property type="match status" value="1"/>
</dbReference>